<protein>
    <submittedName>
        <fullName evidence="1">Unnamed protein product</fullName>
    </submittedName>
</protein>
<name>A0ACB5T3J2_AMBMO</name>
<dbReference type="EMBL" id="BSXS01003163">
    <property type="protein sequence ID" value="GME80676.1"/>
    <property type="molecule type" value="Genomic_DNA"/>
</dbReference>
<evidence type="ECO:0000313" key="2">
    <source>
        <dbReference type="Proteomes" id="UP001165064"/>
    </source>
</evidence>
<reference evidence="1" key="1">
    <citation type="submission" date="2023-04" db="EMBL/GenBank/DDBJ databases">
        <title>Ambrosiozyma monospora NBRC 10751.</title>
        <authorList>
            <person name="Ichikawa N."/>
            <person name="Sato H."/>
            <person name="Tonouchi N."/>
        </authorList>
    </citation>
    <scope>NUCLEOTIDE SEQUENCE</scope>
    <source>
        <strain evidence="1">NBRC 10751</strain>
    </source>
</reference>
<gene>
    <name evidence="1" type="ORF">Amon02_000456500</name>
</gene>
<accession>A0ACB5T3J2</accession>
<keyword evidence="2" id="KW-1185">Reference proteome</keyword>
<dbReference type="Proteomes" id="UP001165064">
    <property type="component" value="Unassembled WGS sequence"/>
</dbReference>
<sequence>MSGLHPVFSTGRGGAGNMIDSGKVDSSAADEVIVSDADYQKQLNKGYKADKDGKFIISSGRGGAGNMTKTKNVPIPKVSSNELKAQKSPIFSTGRGGAGNIIHSQKSNNSRKTKEDEELEDQISPIHSNGSGLRPSHSRSLTAAASAGAGDEKPGVLKKIKKLFH</sequence>
<proteinExistence type="predicted"/>
<organism evidence="1 2">
    <name type="scientific">Ambrosiozyma monospora</name>
    <name type="common">Yeast</name>
    <name type="synonym">Endomycopsis monosporus</name>
    <dbReference type="NCBI Taxonomy" id="43982"/>
    <lineage>
        <taxon>Eukaryota</taxon>
        <taxon>Fungi</taxon>
        <taxon>Dikarya</taxon>
        <taxon>Ascomycota</taxon>
        <taxon>Saccharomycotina</taxon>
        <taxon>Pichiomycetes</taxon>
        <taxon>Pichiales</taxon>
        <taxon>Pichiaceae</taxon>
        <taxon>Ambrosiozyma</taxon>
    </lineage>
</organism>
<comment type="caution">
    <text evidence="1">The sequence shown here is derived from an EMBL/GenBank/DDBJ whole genome shotgun (WGS) entry which is preliminary data.</text>
</comment>
<evidence type="ECO:0000313" key="1">
    <source>
        <dbReference type="EMBL" id="GME80676.1"/>
    </source>
</evidence>